<dbReference type="GeneID" id="69991682"/>
<feature type="compositionally biased region" description="Polar residues" evidence="1">
    <location>
        <begin position="44"/>
        <end position="58"/>
    </location>
</feature>
<dbReference type="Proteomes" id="UP000507954">
    <property type="component" value="Unassembled WGS sequence"/>
</dbReference>
<dbReference type="AlphaFoldDB" id="A0A508WPX8"/>
<sequence length="97" mass="10271">MKIGDGSVRTALYEAANAILTRPVKGSDLKGWVLAVARRAGPEAQSSDQSNWKASPGSNAKGDRSRRIVSTASRVMGQLVIWASTTPGDREWSSPSG</sequence>
<name>A0A508WPX8_9HYPH</name>
<evidence type="ECO:0000313" key="2">
    <source>
        <dbReference type="EMBL" id="VTZ59558.1"/>
    </source>
</evidence>
<proteinExistence type="predicted"/>
<evidence type="ECO:0000256" key="1">
    <source>
        <dbReference type="SAM" id="MobiDB-lite"/>
    </source>
</evidence>
<dbReference type="RefSeq" id="WP_018210635.1">
    <property type="nucleotide sequence ID" value="NZ_CABFNB010000016.1"/>
</dbReference>
<organism evidence="2">
    <name type="scientific">Sinorhizobium medicae</name>
    <dbReference type="NCBI Taxonomy" id="110321"/>
    <lineage>
        <taxon>Bacteria</taxon>
        <taxon>Pseudomonadati</taxon>
        <taxon>Pseudomonadota</taxon>
        <taxon>Alphaproteobacteria</taxon>
        <taxon>Hyphomicrobiales</taxon>
        <taxon>Rhizobiaceae</taxon>
        <taxon>Sinorhizobium/Ensifer group</taxon>
        <taxon>Sinorhizobium</taxon>
    </lineage>
</organism>
<feature type="region of interest" description="Disordered" evidence="1">
    <location>
        <begin position="40"/>
        <end position="67"/>
    </location>
</feature>
<protein>
    <submittedName>
        <fullName evidence="2">Uncharacterized protein</fullName>
    </submittedName>
</protein>
<gene>
    <name evidence="2" type="ORF">EMEDMD4_1120004</name>
</gene>
<accession>A0A508WPX8</accession>
<reference evidence="2" key="1">
    <citation type="submission" date="2019-06" db="EMBL/GenBank/DDBJ databases">
        <authorList>
            <person name="Le Quere A."/>
            <person name="Colella S."/>
        </authorList>
    </citation>
    <scope>NUCLEOTIDE SEQUENCE</scope>
    <source>
        <strain evidence="2">EmedicaeMD41</strain>
    </source>
</reference>
<dbReference type="EMBL" id="CABFNB010000016">
    <property type="protein sequence ID" value="VTZ59558.1"/>
    <property type="molecule type" value="Genomic_DNA"/>
</dbReference>